<dbReference type="OrthoDB" id="5584477at2759"/>
<dbReference type="EMBL" id="JANBUH010000063">
    <property type="protein sequence ID" value="KAJ2755420.1"/>
    <property type="molecule type" value="Genomic_DNA"/>
</dbReference>
<sequence length="298" mass="32960">MFTRWMRCKSLHGNLGDRAILFRKTAAGIKGVLGEFDYASYSGDSAGAFEAPELSVFKSIQYLANSGAARTRLDDWESLLYLMCWLGTFGINATQRKEYVADPNLPILDWNRGSSRDIAETKRDHMGSAPNFNSSIAGKMVDGPLRHLAVNIHRALFLYPNCYGSIKISNDILERVDEVVISHALRVDIATSALWDPLTLRDTFEDEIVENLIRVLAELRDVSLVDFGNAAATIAGIAEKEFRAAIPASAGPAEKRHKENVSYAAPKKKRQRDQEPYALLAGPTERTRPKTTGSVSKA</sequence>
<proteinExistence type="predicted"/>
<keyword evidence="3" id="KW-1185">Reference proteome</keyword>
<protein>
    <submittedName>
        <fullName evidence="2">Uncharacterized protein</fullName>
    </submittedName>
</protein>
<reference evidence="2" key="1">
    <citation type="submission" date="2022-07" db="EMBL/GenBank/DDBJ databases">
        <title>Phylogenomic reconstructions and comparative analyses of Kickxellomycotina fungi.</title>
        <authorList>
            <person name="Reynolds N.K."/>
            <person name="Stajich J.E."/>
            <person name="Barry K."/>
            <person name="Grigoriev I.V."/>
            <person name="Crous P."/>
            <person name="Smith M.E."/>
        </authorList>
    </citation>
    <scope>NUCLEOTIDE SEQUENCE</scope>
    <source>
        <strain evidence="2">BCRC 34297</strain>
    </source>
</reference>
<dbReference type="AlphaFoldDB" id="A0A9W8LBZ9"/>
<comment type="caution">
    <text evidence="2">The sequence shown here is derived from an EMBL/GenBank/DDBJ whole genome shotgun (WGS) entry which is preliminary data.</text>
</comment>
<evidence type="ECO:0000313" key="2">
    <source>
        <dbReference type="EMBL" id="KAJ2755420.1"/>
    </source>
</evidence>
<feature type="region of interest" description="Disordered" evidence="1">
    <location>
        <begin position="248"/>
        <end position="298"/>
    </location>
</feature>
<name>A0A9W8LBZ9_9FUNG</name>
<organism evidence="2 3">
    <name type="scientific">Coemansia pectinata</name>
    <dbReference type="NCBI Taxonomy" id="1052879"/>
    <lineage>
        <taxon>Eukaryota</taxon>
        <taxon>Fungi</taxon>
        <taxon>Fungi incertae sedis</taxon>
        <taxon>Zoopagomycota</taxon>
        <taxon>Kickxellomycotina</taxon>
        <taxon>Kickxellomycetes</taxon>
        <taxon>Kickxellales</taxon>
        <taxon>Kickxellaceae</taxon>
        <taxon>Coemansia</taxon>
    </lineage>
</organism>
<evidence type="ECO:0000313" key="3">
    <source>
        <dbReference type="Proteomes" id="UP001140011"/>
    </source>
</evidence>
<gene>
    <name evidence="2" type="ORF">GGI19_001662</name>
</gene>
<dbReference type="Proteomes" id="UP001140011">
    <property type="component" value="Unassembled WGS sequence"/>
</dbReference>
<accession>A0A9W8LBZ9</accession>
<evidence type="ECO:0000256" key="1">
    <source>
        <dbReference type="SAM" id="MobiDB-lite"/>
    </source>
</evidence>